<dbReference type="PANTHER" id="PTHR42714:SF2">
    <property type="entry name" value="TRNA MODIFICATION GTPASE GTPBP3, MITOCHONDRIAL"/>
    <property type="match status" value="1"/>
</dbReference>
<dbReference type="InterPro" id="IPR005225">
    <property type="entry name" value="Small_GTP-bd"/>
</dbReference>
<dbReference type="PANTHER" id="PTHR42714">
    <property type="entry name" value="TRNA MODIFICATION GTPASE GTPBP3"/>
    <property type="match status" value="1"/>
</dbReference>
<dbReference type="Proteomes" id="UP000439986">
    <property type="component" value="Unassembled WGS sequence"/>
</dbReference>
<dbReference type="AlphaFoldDB" id="A0A844DD08"/>
<comment type="caution">
    <text evidence="2">The sequence shown here is derived from an EMBL/GenBank/DDBJ whole genome shotgun (WGS) entry which is preliminary data.</text>
</comment>
<organism evidence="2 3">
    <name type="scientific">Duganella aquatilis</name>
    <dbReference type="NCBI Taxonomy" id="2666082"/>
    <lineage>
        <taxon>Bacteria</taxon>
        <taxon>Pseudomonadati</taxon>
        <taxon>Pseudomonadota</taxon>
        <taxon>Betaproteobacteria</taxon>
        <taxon>Burkholderiales</taxon>
        <taxon>Oxalobacteraceae</taxon>
        <taxon>Telluria group</taxon>
        <taxon>Duganella</taxon>
    </lineage>
</organism>
<accession>A0A844DD08</accession>
<dbReference type="CDD" id="cd11383">
    <property type="entry name" value="YfjP"/>
    <property type="match status" value="1"/>
</dbReference>
<reference evidence="2 3" key="1">
    <citation type="submission" date="2019-11" db="EMBL/GenBank/DDBJ databases">
        <title>Novel species isolated from a subtropical stream in China.</title>
        <authorList>
            <person name="Lu H."/>
        </authorList>
    </citation>
    <scope>NUCLEOTIDE SEQUENCE [LARGE SCALE GENOMIC DNA]</scope>
    <source>
        <strain evidence="2 3">FT26W</strain>
    </source>
</reference>
<name>A0A844DD08_9BURK</name>
<keyword evidence="3" id="KW-1185">Reference proteome</keyword>
<dbReference type="SUPFAM" id="SSF52540">
    <property type="entry name" value="P-loop containing nucleoside triphosphate hydrolases"/>
    <property type="match status" value="1"/>
</dbReference>
<dbReference type="InterPro" id="IPR006073">
    <property type="entry name" value="GTP-bd"/>
</dbReference>
<dbReference type="GO" id="GO:0030488">
    <property type="term" value="P:tRNA methylation"/>
    <property type="evidence" value="ECO:0007669"/>
    <property type="project" value="TreeGrafter"/>
</dbReference>
<dbReference type="Gene3D" id="3.40.50.300">
    <property type="entry name" value="P-loop containing nucleotide triphosphate hydrolases"/>
    <property type="match status" value="1"/>
</dbReference>
<dbReference type="EMBL" id="WKJL01000010">
    <property type="protein sequence ID" value="MRW85344.1"/>
    <property type="molecule type" value="Genomic_DNA"/>
</dbReference>
<dbReference type="GO" id="GO:0002098">
    <property type="term" value="P:tRNA wobble uridine modification"/>
    <property type="evidence" value="ECO:0007669"/>
    <property type="project" value="TreeGrafter"/>
</dbReference>
<evidence type="ECO:0000313" key="3">
    <source>
        <dbReference type="Proteomes" id="UP000439986"/>
    </source>
</evidence>
<protein>
    <submittedName>
        <fullName evidence="2">GTP-binding protein</fullName>
    </submittedName>
</protein>
<dbReference type="Pfam" id="PF01926">
    <property type="entry name" value="MMR_HSR1"/>
    <property type="match status" value="1"/>
</dbReference>
<proteinExistence type="predicted"/>
<dbReference type="NCBIfam" id="TIGR00231">
    <property type="entry name" value="small_GTP"/>
    <property type="match status" value="1"/>
</dbReference>
<sequence>MKKDSLNILELLQELDSGFTDEQKKRIEKKIDEMLSYTPRIGVFGKTGVGKSSLCNALFGEDICEVSDVEACTRSAQDVILKMGKGKGITLIDVPGVGEDQQRDEEYSALYQKLLPELDAVLWVLKADDRANSVDLDFYNNVVKPQLQQGKPFIVVLNQVDKIEPFREWDEAARRPGPKQASNIDAKISVVAANFGLKKSQIMAVSAEEKFGLSGLVDEIIFSLPDEKKLAVAREVAAENLSSAARAEVKESTTKVIGRVISGATKGAAIGAKFGVPGALVGGVIGGIGGFFGLW</sequence>
<gene>
    <name evidence="2" type="ORF">GJ698_14760</name>
</gene>
<dbReference type="RefSeq" id="WP_154358386.1">
    <property type="nucleotide sequence ID" value="NZ_WKJL01000010.1"/>
</dbReference>
<dbReference type="InterPro" id="IPR027417">
    <property type="entry name" value="P-loop_NTPase"/>
</dbReference>
<evidence type="ECO:0000259" key="1">
    <source>
        <dbReference type="Pfam" id="PF01926"/>
    </source>
</evidence>
<dbReference type="GO" id="GO:0005829">
    <property type="term" value="C:cytosol"/>
    <property type="evidence" value="ECO:0007669"/>
    <property type="project" value="TreeGrafter"/>
</dbReference>
<feature type="domain" description="G" evidence="1">
    <location>
        <begin position="40"/>
        <end position="159"/>
    </location>
</feature>
<evidence type="ECO:0000313" key="2">
    <source>
        <dbReference type="EMBL" id="MRW85344.1"/>
    </source>
</evidence>
<dbReference type="GO" id="GO:0005525">
    <property type="term" value="F:GTP binding"/>
    <property type="evidence" value="ECO:0007669"/>
    <property type="project" value="InterPro"/>
</dbReference>